<sequence length="289" mass="32505">MHGPFQVVKTLYATGYVTVFVSADAEGNEIVVKAVHLSAREPDIQRQVQKLESAMPALRALSHPNLVQHIQSFQRKDNYPDLASYYLTMEYCNGGSLSEFVRGQAIGDHQLDRWMREILEALAYLHRNSLVHRDLKGANILLSTPHFETCGLKICDLGDIHQLMGSVTGRDEVSDSHGTIAYMSPEMIAGPFGAEKFQIGRKTDIWSYGCVVIEMLSRQQPQFIVRLDGRDYPLTNGSKKILVFVGRDGGRPELSVAWPLKLYNLIDNCLIRDPQKRPSAQELLESQFS</sequence>
<dbReference type="InterPro" id="IPR008271">
    <property type="entry name" value="Ser/Thr_kinase_AS"/>
</dbReference>
<dbReference type="InterPro" id="IPR050538">
    <property type="entry name" value="MAP_kinase_kinase_kinase"/>
</dbReference>
<dbReference type="PROSITE" id="PS00108">
    <property type="entry name" value="PROTEIN_KINASE_ST"/>
    <property type="match status" value="1"/>
</dbReference>
<name>A0A1W0WZP7_HYPEX</name>
<evidence type="ECO:0000256" key="1">
    <source>
        <dbReference type="ARBA" id="ARBA00022679"/>
    </source>
</evidence>
<dbReference type="PROSITE" id="PS50011">
    <property type="entry name" value="PROTEIN_KINASE_DOM"/>
    <property type="match status" value="1"/>
</dbReference>
<dbReference type="AlphaFoldDB" id="A0A1W0WZP7"/>
<accession>A0A1W0WZP7</accession>
<gene>
    <name evidence="6" type="ORF">BV898_05455</name>
</gene>
<keyword evidence="7" id="KW-1185">Reference proteome</keyword>
<evidence type="ECO:0000313" key="6">
    <source>
        <dbReference type="EMBL" id="OQV20638.1"/>
    </source>
</evidence>
<dbReference type="PIRSF" id="PIRSF000654">
    <property type="entry name" value="Integrin-linked_kinase"/>
    <property type="match status" value="1"/>
</dbReference>
<keyword evidence="3 6" id="KW-0418">Kinase</keyword>
<dbReference type="Proteomes" id="UP000192578">
    <property type="component" value="Unassembled WGS sequence"/>
</dbReference>
<organism evidence="6 7">
    <name type="scientific">Hypsibius exemplaris</name>
    <name type="common">Freshwater tardigrade</name>
    <dbReference type="NCBI Taxonomy" id="2072580"/>
    <lineage>
        <taxon>Eukaryota</taxon>
        <taxon>Metazoa</taxon>
        <taxon>Ecdysozoa</taxon>
        <taxon>Tardigrada</taxon>
        <taxon>Eutardigrada</taxon>
        <taxon>Parachela</taxon>
        <taxon>Hypsibioidea</taxon>
        <taxon>Hypsibiidae</taxon>
        <taxon>Hypsibius</taxon>
    </lineage>
</organism>
<evidence type="ECO:0000256" key="2">
    <source>
        <dbReference type="ARBA" id="ARBA00022741"/>
    </source>
</evidence>
<dbReference type="Pfam" id="PF00069">
    <property type="entry name" value="Pkinase"/>
    <property type="match status" value="1"/>
</dbReference>
<evidence type="ECO:0000259" key="5">
    <source>
        <dbReference type="PROSITE" id="PS50011"/>
    </source>
</evidence>
<dbReference type="EMBL" id="MTYJ01000029">
    <property type="protein sequence ID" value="OQV20638.1"/>
    <property type="molecule type" value="Genomic_DNA"/>
</dbReference>
<dbReference type="SMART" id="SM00220">
    <property type="entry name" value="S_TKc"/>
    <property type="match status" value="1"/>
</dbReference>
<evidence type="ECO:0000256" key="3">
    <source>
        <dbReference type="ARBA" id="ARBA00022777"/>
    </source>
</evidence>
<dbReference type="InterPro" id="IPR011009">
    <property type="entry name" value="Kinase-like_dom_sf"/>
</dbReference>
<dbReference type="InterPro" id="IPR000719">
    <property type="entry name" value="Prot_kinase_dom"/>
</dbReference>
<dbReference type="PANTHER" id="PTHR48016:SF56">
    <property type="entry name" value="MAPKK KINASE"/>
    <property type="match status" value="1"/>
</dbReference>
<evidence type="ECO:0000313" key="7">
    <source>
        <dbReference type="Proteomes" id="UP000192578"/>
    </source>
</evidence>
<evidence type="ECO:0000256" key="4">
    <source>
        <dbReference type="ARBA" id="ARBA00022840"/>
    </source>
</evidence>
<protein>
    <submittedName>
        <fullName evidence="6">Serine/threonine-protein kinase max-2</fullName>
    </submittedName>
</protein>
<dbReference type="Gene3D" id="1.10.510.10">
    <property type="entry name" value="Transferase(Phosphotransferase) domain 1"/>
    <property type="match status" value="1"/>
</dbReference>
<dbReference type="GO" id="GO:0005524">
    <property type="term" value="F:ATP binding"/>
    <property type="evidence" value="ECO:0007669"/>
    <property type="project" value="UniProtKB-KW"/>
</dbReference>
<dbReference type="SUPFAM" id="SSF56112">
    <property type="entry name" value="Protein kinase-like (PK-like)"/>
    <property type="match status" value="1"/>
</dbReference>
<proteinExistence type="predicted"/>
<comment type="caution">
    <text evidence="6">The sequence shown here is derived from an EMBL/GenBank/DDBJ whole genome shotgun (WGS) entry which is preliminary data.</text>
</comment>
<dbReference type="GO" id="GO:0004672">
    <property type="term" value="F:protein kinase activity"/>
    <property type="evidence" value="ECO:0007669"/>
    <property type="project" value="InterPro"/>
</dbReference>
<reference evidence="7" key="1">
    <citation type="submission" date="2017-01" db="EMBL/GenBank/DDBJ databases">
        <title>Comparative genomics of anhydrobiosis in the tardigrade Hypsibius dujardini.</title>
        <authorList>
            <person name="Yoshida Y."/>
            <person name="Koutsovoulos G."/>
            <person name="Laetsch D."/>
            <person name="Stevens L."/>
            <person name="Kumar S."/>
            <person name="Horikawa D."/>
            <person name="Ishino K."/>
            <person name="Komine S."/>
            <person name="Tomita M."/>
            <person name="Blaxter M."/>
            <person name="Arakawa K."/>
        </authorList>
    </citation>
    <scope>NUCLEOTIDE SEQUENCE [LARGE SCALE GENOMIC DNA]</scope>
    <source>
        <strain evidence="7">Z151</strain>
    </source>
</reference>
<feature type="domain" description="Protein kinase" evidence="5">
    <location>
        <begin position="5"/>
        <end position="289"/>
    </location>
</feature>
<dbReference type="PANTHER" id="PTHR48016">
    <property type="entry name" value="MAP KINASE KINASE KINASE SSK2-RELATED-RELATED"/>
    <property type="match status" value="1"/>
</dbReference>
<keyword evidence="4" id="KW-0067">ATP-binding</keyword>
<keyword evidence="1" id="KW-0808">Transferase</keyword>
<dbReference type="OrthoDB" id="10020384at2759"/>
<keyword evidence="2" id="KW-0547">Nucleotide-binding</keyword>